<dbReference type="Pfam" id="PF00349">
    <property type="entry name" value="Hexokinase_1"/>
    <property type="match status" value="1"/>
</dbReference>
<dbReference type="InterPro" id="IPR001312">
    <property type="entry name" value="Hexokinase"/>
</dbReference>
<dbReference type="FunFam" id="3.40.367.20:FF:000004">
    <property type="entry name" value="Phosphotransferase"/>
    <property type="match status" value="1"/>
</dbReference>
<dbReference type="GO" id="GO:0005739">
    <property type="term" value="C:mitochondrion"/>
    <property type="evidence" value="ECO:0007669"/>
    <property type="project" value="TreeGrafter"/>
</dbReference>
<dbReference type="GO" id="GO:0005524">
    <property type="term" value="F:ATP binding"/>
    <property type="evidence" value="ECO:0007669"/>
    <property type="project" value="UniProtKB-UniRule"/>
</dbReference>
<comment type="similarity">
    <text evidence="3 12">Belongs to the hexokinase family.</text>
</comment>
<dbReference type="InterPro" id="IPR022672">
    <property type="entry name" value="Hexokinase_N"/>
</dbReference>
<dbReference type="GO" id="GO:0005829">
    <property type="term" value="C:cytosol"/>
    <property type="evidence" value="ECO:0007669"/>
    <property type="project" value="TreeGrafter"/>
</dbReference>
<reference evidence="15 16" key="1">
    <citation type="journal article" date="2023" name="Elife">
        <title>Identification of key yeast species and microbe-microbe interactions impacting larval growth of Drosophila in the wild.</title>
        <authorList>
            <person name="Mure A."/>
            <person name="Sugiura Y."/>
            <person name="Maeda R."/>
            <person name="Honda K."/>
            <person name="Sakurai N."/>
            <person name="Takahashi Y."/>
            <person name="Watada M."/>
            <person name="Katoh T."/>
            <person name="Gotoh A."/>
            <person name="Gotoh Y."/>
            <person name="Taniguchi I."/>
            <person name="Nakamura K."/>
            <person name="Hayashi T."/>
            <person name="Katayama T."/>
            <person name="Uemura T."/>
            <person name="Hattori Y."/>
        </authorList>
    </citation>
    <scope>NUCLEOTIDE SEQUENCE [LARGE SCALE GENOMIC DNA]</scope>
    <source>
        <strain evidence="15 16">SB-73</strain>
    </source>
</reference>
<keyword evidence="4 12" id="KW-0808">Transferase</keyword>
<comment type="pathway">
    <text evidence="1">Carbohydrate degradation; glycolysis; D-glyceraldehyde 3-phosphate and glycerone phosphate from D-glucose: step 1/4.</text>
</comment>
<keyword evidence="8 12" id="KW-0324">Glycolysis</keyword>
<keyword evidence="6 12" id="KW-0418">Kinase</keyword>
<protein>
    <recommendedName>
        <fullName evidence="12">Phosphotransferase</fullName>
        <ecNumber evidence="12">2.7.1.-</ecNumber>
    </recommendedName>
</protein>
<evidence type="ECO:0000256" key="10">
    <source>
        <dbReference type="ARBA" id="ARBA00047905"/>
    </source>
</evidence>
<organism evidence="15 16">
    <name type="scientific">Starmerella bacillaris</name>
    <name type="common">Yeast</name>
    <name type="synonym">Candida zemplinina</name>
    <dbReference type="NCBI Taxonomy" id="1247836"/>
    <lineage>
        <taxon>Eukaryota</taxon>
        <taxon>Fungi</taxon>
        <taxon>Dikarya</taxon>
        <taxon>Ascomycota</taxon>
        <taxon>Saccharomycotina</taxon>
        <taxon>Dipodascomycetes</taxon>
        <taxon>Dipodascales</taxon>
        <taxon>Trichomonascaceae</taxon>
        <taxon>Starmerella</taxon>
    </lineage>
</organism>
<dbReference type="PROSITE" id="PS51748">
    <property type="entry name" value="HEXOKINASE_2"/>
    <property type="match status" value="1"/>
</dbReference>
<evidence type="ECO:0000256" key="6">
    <source>
        <dbReference type="ARBA" id="ARBA00022777"/>
    </source>
</evidence>
<sequence length="477" mass="52904">MVHLGPKEPPTRKDTSEQLKGALRARLDEITEAFTVDTAKLKAIVDHFVSELTKGLTKEGGNIPMIPTWVADYPTGKETGTYMALDMGGTNLRVAEITLNGARGFDVVQSKYKMDESLKTGNAQQLFSFIAECIGNFMEFYHPDSKDNVSVGFTFSFPCTQPTLNSGILQRWTKGFDITGVEGENVVTLLQNAIDERKINVTVAALINDTTGTVVASNYVDPAMEMGCIYGTGCNAAYYEKVSKIPKLEGKLPAGVTPDDYMIINCEYGAFDNEHVCLPRTKYDIRLDDESPRPKQQTFEKMVSGYTMGELLRFILQELYEEGVVFQGQNVDKLYKEFIVNAEFNAKIELDPWENLMDTEVLFKEELGIETTMDERSFIRRVAELLGTRAARVSMCGVAAMAKKRNITKCHAGADGSVFNKYPHFKTRSAQALAEIFDWEGSPDDYPLKVLPAEDGSGAGAAIIAALSKRRAEQLKK</sequence>
<evidence type="ECO:0000313" key="16">
    <source>
        <dbReference type="Proteomes" id="UP001362899"/>
    </source>
</evidence>
<feature type="domain" description="Hexokinase C-terminal" evidence="14">
    <location>
        <begin position="225"/>
        <end position="467"/>
    </location>
</feature>
<dbReference type="InterPro" id="IPR022673">
    <property type="entry name" value="Hexokinase_C"/>
</dbReference>
<dbReference type="GO" id="GO:0006096">
    <property type="term" value="P:glycolytic process"/>
    <property type="evidence" value="ECO:0007669"/>
    <property type="project" value="UniProtKB-KW"/>
</dbReference>
<evidence type="ECO:0000256" key="7">
    <source>
        <dbReference type="ARBA" id="ARBA00022840"/>
    </source>
</evidence>
<dbReference type="GO" id="GO:0019158">
    <property type="term" value="F:mannokinase activity"/>
    <property type="evidence" value="ECO:0007669"/>
    <property type="project" value="TreeGrafter"/>
</dbReference>
<dbReference type="Proteomes" id="UP001362899">
    <property type="component" value="Unassembled WGS sequence"/>
</dbReference>
<dbReference type="FunFam" id="3.30.420.40:FF:000805">
    <property type="entry name" value="Hexokinase-2"/>
    <property type="match status" value="1"/>
</dbReference>
<keyword evidence="16" id="KW-1185">Reference proteome</keyword>
<dbReference type="PROSITE" id="PS00378">
    <property type="entry name" value="HEXOKINASE_1"/>
    <property type="match status" value="1"/>
</dbReference>
<dbReference type="EMBL" id="BTGC01000001">
    <property type="protein sequence ID" value="GMM49124.1"/>
    <property type="molecule type" value="Genomic_DNA"/>
</dbReference>
<comment type="pathway">
    <text evidence="2">Carbohydrate metabolism; hexose metabolism.</text>
</comment>
<evidence type="ECO:0000313" key="15">
    <source>
        <dbReference type="EMBL" id="GMM49124.1"/>
    </source>
</evidence>
<dbReference type="Pfam" id="PF03727">
    <property type="entry name" value="Hexokinase_2"/>
    <property type="match status" value="1"/>
</dbReference>
<evidence type="ECO:0000259" key="13">
    <source>
        <dbReference type="Pfam" id="PF00349"/>
    </source>
</evidence>
<dbReference type="GO" id="GO:0006013">
    <property type="term" value="P:mannose metabolic process"/>
    <property type="evidence" value="ECO:0007669"/>
    <property type="project" value="TreeGrafter"/>
</dbReference>
<comment type="caution">
    <text evidence="15">The sequence shown here is derived from an EMBL/GenBank/DDBJ whole genome shotgun (WGS) entry which is preliminary data.</text>
</comment>
<evidence type="ECO:0000256" key="3">
    <source>
        <dbReference type="ARBA" id="ARBA00009225"/>
    </source>
</evidence>
<evidence type="ECO:0000256" key="9">
    <source>
        <dbReference type="ARBA" id="ARBA00044613"/>
    </source>
</evidence>
<dbReference type="InterPro" id="IPR043129">
    <property type="entry name" value="ATPase_NBD"/>
</dbReference>
<dbReference type="InterPro" id="IPR019807">
    <property type="entry name" value="Hexokinase_BS"/>
</dbReference>
<dbReference type="Gene3D" id="1.10.287.1250">
    <property type="match status" value="1"/>
</dbReference>
<name>A0AAV5RCC1_STABA</name>
<gene>
    <name evidence="15" type="ORF">DASB73_000820</name>
</gene>
<evidence type="ECO:0000256" key="12">
    <source>
        <dbReference type="RuleBase" id="RU362007"/>
    </source>
</evidence>
<dbReference type="PANTHER" id="PTHR19443">
    <property type="entry name" value="HEXOKINASE"/>
    <property type="match status" value="1"/>
</dbReference>
<keyword evidence="5 12" id="KW-0547">Nucleotide-binding</keyword>
<dbReference type="Gene3D" id="3.40.367.20">
    <property type="match status" value="1"/>
</dbReference>
<accession>A0AAV5RCC1</accession>
<dbReference type="PANTHER" id="PTHR19443:SF16">
    <property type="entry name" value="HEXOKINASE TYPE 1-RELATED"/>
    <property type="match status" value="1"/>
</dbReference>
<dbReference type="AlphaFoldDB" id="A0AAV5RCC1"/>
<evidence type="ECO:0000256" key="5">
    <source>
        <dbReference type="ARBA" id="ARBA00022741"/>
    </source>
</evidence>
<comment type="catalytic activity">
    <reaction evidence="10">
        <text>D-fructose + ATP = D-fructose 6-phosphate + ADP + H(+)</text>
        <dbReference type="Rhea" id="RHEA:16125"/>
        <dbReference type="ChEBI" id="CHEBI:15378"/>
        <dbReference type="ChEBI" id="CHEBI:30616"/>
        <dbReference type="ChEBI" id="CHEBI:37721"/>
        <dbReference type="ChEBI" id="CHEBI:61527"/>
        <dbReference type="ChEBI" id="CHEBI:456216"/>
        <dbReference type="EC" id="2.7.1.1"/>
    </reaction>
    <physiologicalReaction direction="left-to-right" evidence="10">
        <dbReference type="Rhea" id="RHEA:16126"/>
    </physiologicalReaction>
</comment>
<feature type="domain" description="Hexokinase N-terminal" evidence="13">
    <location>
        <begin position="27"/>
        <end position="219"/>
    </location>
</feature>
<evidence type="ECO:0000256" key="1">
    <source>
        <dbReference type="ARBA" id="ARBA00004888"/>
    </source>
</evidence>
<dbReference type="SUPFAM" id="SSF53067">
    <property type="entry name" value="Actin-like ATPase domain"/>
    <property type="match status" value="2"/>
</dbReference>
<dbReference type="GO" id="GO:0006006">
    <property type="term" value="P:glucose metabolic process"/>
    <property type="evidence" value="ECO:0007669"/>
    <property type="project" value="TreeGrafter"/>
</dbReference>
<evidence type="ECO:0000256" key="8">
    <source>
        <dbReference type="ARBA" id="ARBA00023152"/>
    </source>
</evidence>
<dbReference type="PRINTS" id="PR00475">
    <property type="entry name" value="HEXOKINASE"/>
</dbReference>
<dbReference type="GO" id="GO:0001678">
    <property type="term" value="P:intracellular glucose homeostasis"/>
    <property type="evidence" value="ECO:0007669"/>
    <property type="project" value="InterPro"/>
</dbReference>
<evidence type="ECO:0000256" key="11">
    <source>
        <dbReference type="ARBA" id="ARBA00048160"/>
    </source>
</evidence>
<evidence type="ECO:0000256" key="2">
    <source>
        <dbReference type="ARBA" id="ARBA00005028"/>
    </source>
</evidence>
<dbReference type="Gene3D" id="3.30.420.40">
    <property type="match status" value="1"/>
</dbReference>
<dbReference type="GO" id="GO:0005536">
    <property type="term" value="F:D-glucose binding"/>
    <property type="evidence" value="ECO:0007669"/>
    <property type="project" value="InterPro"/>
</dbReference>
<proteinExistence type="inferred from homology"/>
<keyword evidence="7 12" id="KW-0067">ATP-binding</keyword>
<evidence type="ECO:0000256" key="4">
    <source>
        <dbReference type="ARBA" id="ARBA00022679"/>
    </source>
</evidence>
<comment type="catalytic activity">
    <reaction evidence="9">
        <text>a D-hexose + ATP = a D-hexose 6-phosphate + ADP + H(+)</text>
        <dbReference type="Rhea" id="RHEA:22740"/>
        <dbReference type="ChEBI" id="CHEBI:4194"/>
        <dbReference type="ChEBI" id="CHEBI:15378"/>
        <dbReference type="ChEBI" id="CHEBI:30616"/>
        <dbReference type="ChEBI" id="CHEBI:229467"/>
        <dbReference type="ChEBI" id="CHEBI:456216"/>
        <dbReference type="EC" id="2.7.1.1"/>
    </reaction>
    <physiologicalReaction direction="left-to-right" evidence="9">
        <dbReference type="Rhea" id="RHEA:22741"/>
    </physiologicalReaction>
</comment>
<dbReference type="GO" id="GO:0008865">
    <property type="term" value="F:fructokinase activity"/>
    <property type="evidence" value="ECO:0007669"/>
    <property type="project" value="TreeGrafter"/>
</dbReference>
<dbReference type="GO" id="GO:0004340">
    <property type="term" value="F:glucokinase activity"/>
    <property type="evidence" value="ECO:0007669"/>
    <property type="project" value="TreeGrafter"/>
</dbReference>
<evidence type="ECO:0000259" key="14">
    <source>
        <dbReference type="Pfam" id="PF03727"/>
    </source>
</evidence>
<dbReference type="EC" id="2.7.1.-" evidence="12"/>
<comment type="catalytic activity">
    <reaction evidence="11">
        <text>D-glucose + ATP = D-glucose 6-phosphate + ADP + H(+)</text>
        <dbReference type="Rhea" id="RHEA:17825"/>
        <dbReference type="ChEBI" id="CHEBI:4167"/>
        <dbReference type="ChEBI" id="CHEBI:15378"/>
        <dbReference type="ChEBI" id="CHEBI:30616"/>
        <dbReference type="ChEBI" id="CHEBI:61548"/>
        <dbReference type="ChEBI" id="CHEBI:456216"/>
        <dbReference type="EC" id="2.7.1.1"/>
    </reaction>
    <physiologicalReaction direction="left-to-right" evidence="11">
        <dbReference type="Rhea" id="RHEA:17826"/>
    </physiologicalReaction>
</comment>